<dbReference type="GO" id="GO:0005737">
    <property type="term" value="C:cytoplasm"/>
    <property type="evidence" value="ECO:0007669"/>
    <property type="project" value="TreeGrafter"/>
</dbReference>
<dbReference type="InterPro" id="IPR032465">
    <property type="entry name" value="ACMSD"/>
</dbReference>
<keyword evidence="1" id="KW-0456">Lyase</keyword>
<organism evidence="3">
    <name type="scientific">uncultured Thermomicrobiales bacterium</name>
    <dbReference type="NCBI Taxonomy" id="1645740"/>
    <lineage>
        <taxon>Bacteria</taxon>
        <taxon>Pseudomonadati</taxon>
        <taxon>Thermomicrobiota</taxon>
        <taxon>Thermomicrobia</taxon>
        <taxon>Thermomicrobiales</taxon>
        <taxon>environmental samples</taxon>
    </lineage>
</organism>
<reference evidence="3" key="1">
    <citation type="submission" date="2020-02" db="EMBL/GenBank/DDBJ databases">
        <authorList>
            <person name="Meier V. D."/>
        </authorList>
    </citation>
    <scope>NUCLEOTIDE SEQUENCE</scope>
    <source>
        <strain evidence="3">AVDCRST_MAG18</strain>
    </source>
</reference>
<gene>
    <name evidence="3" type="ORF">AVDCRST_MAG18-2645</name>
</gene>
<dbReference type="GO" id="GO:0019748">
    <property type="term" value="P:secondary metabolic process"/>
    <property type="evidence" value="ECO:0007669"/>
    <property type="project" value="TreeGrafter"/>
</dbReference>
<dbReference type="GO" id="GO:0016787">
    <property type="term" value="F:hydrolase activity"/>
    <property type="evidence" value="ECO:0007669"/>
    <property type="project" value="UniProtKB-KW"/>
</dbReference>
<dbReference type="Pfam" id="PF04909">
    <property type="entry name" value="Amidohydro_2"/>
    <property type="match status" value="1"/>
</dbReference>
<dbReference type="SUPFAM" id="SSF51556">
    <property type="entry name" value="Metallo-dependent hydrolases"/>
    <property type="match status" value="1"/>
</dbReference>
<evidence type="ECO:0000313" key="3">
    <source>
        <dbReference type="EMBL" id="CAA9576831.1"/>
    </source>
</evidence>
<accession>A0A6J4VGR5</accession>
<dbReference type="InterPro" id="IPR006680">
    <property type="entry name" value="Amidohydro-rel"/>
</dbReference>
<sequence>MVDIDATARHQSLIDADIHNVVPTIETLFPYLTEHWREYIRQSAFKGPTETPYPDGAATSLRPEWRASGAGPAGSSLALLQEQVLDPQGAEYAILNCAYGIESIHNPDAAAALASAVNDWQIAEWLEREPRLRASIVVPSQQPAMAAREIDRVGGHPGFVQVYLPVRSAMPYGNRLHHPVYEAAVRHDLAVGLHFGGGTGTPPTPVGWPTYYIEEYAGMAQVFQSQLTSLIVEGVFDHFPALRVACIESGWTWLPAHLWRIDKEWKGLRREVPWVRRAPSEYIREHVRFTLQPCDAPPDPARLAQLFAQLESPDLVMFSSDYPHRHADAPVDATFAEVLPAPLRQKLLTDNARTFYRL</sequence>
<protein>
    <submittedName>
        <fullName evidence="3">Amidohydrolase 2</fullName>
    </submittedName>
</protein>
<dbReference type="PANTHER" id="PTHR21240">
    <property type="entry name" value="2-AMINO-3-CARBOXYLMUCONATE-6-SEMIALDEHYDE DECARBOXYLASE"/>
    <property type="match status" value="1"/>
</dbReference>
<keyword evidence="3" id="KW-0378">Hydrolase</keyword>
<name>A0A6J4VGR5_9BACT</name>
<evidence type="ECO:0000256" key="1">
    <source>
        <dbReference type="ARBA" id="ARBA00023239"/>
    </source>
</evidence>
<dbReference type="PANTHER" id="PTHR21240:SF28">
    <property type="entry name" value="ISO-OROTATE DECARBOXYLASE (EUROFUNG)"/>
    <property type="match status" value="1"/>
</dbReference>
<feature type="domain" description="Amidohydrolase-related" evidence="2">
    <location>
        <begin position="14"/>
        <end position="358"/>
    </location>
</feature>
<dbReference type="Gene3D" id="3.20.20.140">
    <property type="entry name" value="Metal-dependent hydrolases"/>
    <property type="match status" value="1"/>
</dbReference>
<dbReference type="GO" id="GO:0016831">
    <property type="term" value="F:carboxy-lyase activity"/>
    <property type="evidence" value="ECO:0007669"/>
    <property type="project" value="InterPro"/>
</dbReference>
<evidence type="ECO:0000259" key="2">
    <source>
        <dbReference type="Pfam" id="PF04909"/>
    </source>
</evidence>
<proteinExistence type="predicted"/>
<dbReference type="InterPro" id="IPR032466">
    <property type="entry name" value="Metal_Hydrolase"/>
</dbReference>
<dbReference type="AlphaFoldDB" id="A0A6J4VGR5"/>
<dbReference type="EMBL" id="CADCWN010000206">
    <property type="protein sequence ID" value="CAA9576831.1"/>
    <property type="molecule type" value="Genomic_DNA"/>
</dbReference>